<evidence type="ECO:0000256" key="4">
    <source>
        <dbReference type="ARBA" id="ARBA00022989"/>
    </source>
</evidence>
<dbReference type="PANTHER" id="PTHR31885">
    <property type="entry name" value="GH04784P"/>
    <property type="match status" value="1"/>
</dbReference>
<name>A0A0C7G7E7_PARSO</name>
<keyword evidence="5 6" id="KW-0472">Membrane</keyword>
<evidence type="ECO:0000256" key="6">
    <source>
        <dbReference type="SAM" id="Phobius"/>
    </source>
</evidence>
<evidence type="ECO:0000256" key="2">
    <source>
        <dbReference type="ARBA" id="ARBA00007375"/>
    </source>
</evidence>
<feature type="transmembrane region" description="Helical" evidence="6">
    <location>
        <begin position="33"/>
        <end position="50"/>
    </location>
</feature>
<dbReference type="RefSeq" id="WP_055341911.1">
    <property type="nucleotide sequence ID" value="NZ_CDNI01000003.1"/>
</dbReference>
<evidence type="ECO:0000256" key="5">
    <source>
        <dbReference type="ARBA" id="ARBA00023136"/>
    </source>
</evidence>
<evidence type="ECO:0000256" key="3">
    <source>
        <dbReference type="ARBA" id="ARBA00022692"/>
    </source>
</evidence>
<comment type="subcellular location">
    <subcellularLocation>
        <location evidence="1">Membrane</location>
        <topology evidence="1">Multi-pass membrane protein</topology>
    </subcellularLocation>
</comment>
<dbReference type="Pfam" id="PF07947">
    <property type="entry name" value="YhhN"/>
    <property type="match status" value="1"/>
</dbReference>
<feature type="transmembrane region" description="Helical" evidence="6">
    <location>
        <begin position="6"/>
        <end position="21"/>
    </location>
</feature>
<dbReference type="GO" id="GO:0016020">
    <property type="term" value="C:membrane"/>
    <property type="evidence" value="ECO:0007669"/>
    <property type="project" value="UniProtKB-SubCell"/>
</dbReference>
<sequence>MIYILVVLMLISLSILLYFAYKPYKNFRGVFKTLTSILFVSIALVGYILNNSNFTYFLLMLLGLIFSLLGDVFLIFEKGESSSMSKAFIYGVLSFSLAHIFFSAGFIYLSRFKLYTIGIACLLSFITLLILKSIKNVNFKGSFSYIVFYAFVISFMFSQSINLYFTGHFNNFYTLWITIGALLFVLSDLILAFNYFYKNCPKFMGVLNLLVYYIAQLLLALSVTYI</sequence>
<feature type="transmembrane region" description="Helical" evidence="6">
    <location>
        <begin position="173"/>
        <end position="196"/>
    </location>
</feature>
<comment type="similarity">
    <text evidence="2">Belongs to the TMEM86 family.</text>
</comment>
<dbReference type="AlphaFoldDB" id="A0A0C7G7E7"/>
<reference evidence="7 8" key="1">
    <citation type="submission" date="2015-01" db="EMBL/GenBank/DDBJ databases">
        <authorList>
            <person name="Aslett A.Martin."/>
            <person name="De Silva Nishadi"/>
        </authorList>
    </citation>
    <scope>NUCLEOTIDE SEQUENCE [LARGE SCALE GENOMIC DNA]</scope>
    <source>
        <strain evidence="7 8">R28058</strain>
    </source>
</reference>
<protein>
    <submittedName>
        <fullName evidence="7">YhhN-like protein</fullName>
    </submittedName>
</protein>
<feature type="transmembrane region" description="Helical" evidence="6">
    <location>
        <begin position="56"/>
        <end position="76"/>
    </location>
</feature>
<evidence type="ECO:0000313" key="7">
    <source>
        <dbReference type="EMBL" id="CEQ03653.1"/>
    </source>
</evidence>
<accession>A0A0C7G7E7</accession>
<organism evidence="7 8">
    <name type="scientific">Paraclostridium sordellii</name>
    <name type="common">Clostridium sordellii</name>
    <dbReference type="NCBI Taxonomy" id="1505"/>
    <lineage>
        <taxon>Bacteria</taxon>
        <taxon>Bacillati</taxon>
        <taxon>Bacillota</taxon>
        <taxon>Clostridia</taxon>
        <taxon>Peptostreptococcales</taxon>
        <taxon>Peptostreptococcaceae</taxon>
        <taxon>Paraclostridium</taxon>
    </lineage>
</organism>
<dbReference type="Proteomes" id="UP000049127">
    <property type="component" value="Unassembled WGS sequence"/>
</dbReference>
<keyword evidence="3 6" id="KW-0812">Transmembrane</keyword>
<dbReference type="EMBL" id="CEKZ01000003">
    <property type="protein sequence ID" value="CEQ03653.1"/>
    <property type="molecule type" value="Genomic_DNA"/>
</dbReference>
<feature type="transmembrane region" description="Helical" evidence="6">
    <location>
        <begin position="114"/>
        <end position="131"/>
    </location>
</feature>
<feature type="transmembrane region" description="Helical" evidence="6">
    <location>
        <begin position="88"/>
        <end position="108"/>
    </location>
</feature>
<dbReference type="GO" id="GO:0016787">
    <property type="term" value="F:hydrolase activity"/>
    <property type="evidence" value="ECO:0007669"/>
    <property type="project" value="TreeGrafter"/>
</dbReference>
<keyword evidence="4 6" id="KW-1133">Transmembrane helix</keyword>
<dbReference type="PANTHER" id="PTHR31885:SF6">
    <property type="entry name" value="GH04784P"/>
    <property type="match status" value="1"/>
</dbReference>
<feature type="transmembrane region" description="Helical" evidence="6">
    <location>
        <begin position="143"/>
        <end position="161"/>
    </location>
</feature>
<dbReference type="InterPro" id="IPR012506">
    <property type="entry name" value="TMEM86B-like"/>
</dbReference>
<evidence type="ECO:0000256" key="1">
    <source>
        <dbReference type="ARBA" id="ARBA00004141"/>
    </source>
</evidence>
<gene>
    <name evidence="7" type="ORF">R28058_13861</name>
</gene>
<evidence type="ECO:0000313" key="8">
    <source>
        <dbReference type="Proteomes" id="UP000049127"/>
    </source>
</evidence>
<proteinExistence type="inferred from homology"/>
<dbReference type="OrthoDB" id="1758248at2"/>
<feature type="transmembrane region" description="Helical" evidence="6">
    <location>
        <begin position="203"/>
        <end position="225"/>
    </location>
</feature>